<dbReference type="Pfam" id="PF01553">
    <property type="entry name" value="Acyltransferase"/>
    <property type="match status" value="1"/>
</dbReference>
<name>A0A326RQX5_9BACT</name>
<dbReference type="GO" id="GO:0016287">
    <property type="term" value="F:glycerone-phosphate O-acyltransferase activity"/>
    <property type="evidence" value="ECO:0007669"/>
    <property type="project" value="TreeGrafter"/>
</dbReference>
<evidence type="ECO:0000256" key="1">
    <source>
        <dbReference type="SAM" id="Phobius"/>
    </source>
</evidence>
<dbReference type="PANTHER" id="PTHR31605">
    <property type="entry name" value="GLYCEROL-3-PHOSPHATE O-ACYLTRANSFERASE 1"/>
    <property type="match status" value="1"/>
</dbReference>
<evidence type="ECO:0000313" key="4">
    <source>
        <dbReference type="Proteomes" id="UP000248917"/>
    </source>
</evidence>
<dbReference type="GO" id="GO:0004366">
    <property type="term" value="F:glycerol-3-phosphate O-acyltransferase activity"/>
    <property type="evidence" value="ECO:0007669"/>
    <property type="project" value="TreeGrafter"/>
</dbReference>
<feature type="transmembrane region" description="Helical" evidence="1">
    <location>
        <begin position="310"/>
        <end position="326"/>
    </location>
</feature>
<evidence type="ECO:0000313" key="3">
    <source>
        <dbReference type="EMBL" id="PZV83131.1"/>
    </source>
</evidence>
<keyword evidence="1" id="KW-1133">Transmembrane helix</keyword>
<keyword evidence="1" id="KW-0812">Transmembrane</keyword>
<reference evidence="3 4" key="1">
    <citation type="submission" date="2018-06" db="EMBL/GenBank/DDBJ databases">
        <title>Genomic Encyclopedia of Archaeal and Bacterial Type Strains, Phase II (KMG-II): from individual species to whole genera.</title>
        <authorList>
            <person name="Goeker M."/>
        </authorList>
    </citation>
    <scope>NUCLEOTIDE SEQUENCE [LARGE SCALE GENOMIC DNA]</scope>
    <source>
        <strain evidence="3 4">T4</strain>
    </source>
</reference>
<evidence type="ECO:0000259" key="2">
    <source>
        <dbReference type="SMART" id="SM00563"/>
    </source>
</evidence>
<dbReference type="Proteomes" id="UP000248917">
    <property type="component" value="Unassembled WGS sequence"/>
</dbReference>
<accession>A0A326RQX5</accession>
<keyword evidence="3" id="KW-0012">Acyltransferase</keyword>
<dbReference type="EMBL" id="QKTX01000007">
    <property type="protein sequence ID" value="PZV83131.1"/>
    <property type="molecule type" value="Genomic_DNA"/>
</dbReference>
<protein>
    <submittedName>
        <fullName evidence="3">1-acyl-sn-glycerol-3-phosphate acyltransferase</fullName>
    </submittedName>
</protein>
<gene>
    <name evidence="3" type="ORF">CLV31_10783</name>
</gene>
<dbReference type="InterPro" id="IPR002123">
    <property type="entry name" value="Plipid/glycerol_acylTrfase"/>
</dbReference>
<proteinExistence type="predicted"/>
<organism evidence="3 4">
    <name type="scientific">Algoriphagus aquaeductus</name>
    <dbReference type="NCBI Taxonomy" id="475299"/>
    <lineage>
        <taxon>Bacteria</taxon>
        <taxon>Pseudomonadati</taxon>
        <taxon>Bacteroidota</taxon>
        <taxon>Cytophagia</taxon>
        <taxon>Cytophagales</taxon>
        <taxon>Cyclobacteriaceae</taxon>
        <taxon>Algoriphagus</taxon>
    </lineage>
</organism>
<comment type="caution">
    <text evidence="3">The sequence shown here is derived from an EMBL/GenBank/DDBJ whole genome shotgun (WGS) entry which is preliminary data.</text>
</comment>
<dbReference type="SMART" id="SM00563">
    <property type="entry name" value="PlsC"/>
    <property type="match status" value="1"/>
</dbReference>
<dbReference type="RefSeq" id="WP_111393085.1">
    <property type="nucleotide sequence ID" value="NZ_JBJINY010000082.1"/>
</dbReference>
<sequence>MKNLINAILRLLVKVALHGYFRKIIVKGKENIPKNRPVILVANHQNALIDPLLLATHTRLNPYFLTRASAFKHPFAAKLLHIIRMLPVYRVRDGFSTLQQNQQTFDQTYDVLSKNGCVIIFAEGSHSLVRNVRPLSKGFTRMAFGLLEKFPESKPVILPVGLDFSAHKRSGSLVRITFGQAIPVDMPPSKSGLLTKKTEQALRNLTVQIPDENYAQSLEKLLAKRVDVSSKSEVEQFLLSEKVTAPVEPIGGFNNKVMKIFHLPLYWIWLWKAPSVKDEVFTSTWKFLIGFVLAVPYYLAIFSLAFLPQIGPWALAFLMMAWISLWRNRNPQE</sequence>
<dbReference type="AlphaFoldDB" id="A0A326RQX5"/>
<keyword evidence="3" id="KW-0808">Transferase</keyword>
<feature type="transmembrane region" description="Helical" evidence="1">
    <location>
        <begin position="287"/>
        <end position="304"/>
    </location>
</feature>
<feature type="domain" description="Phospholipid/glycerol acyltransferase" evidence="2">
    <location>
        <begin position="38"/>
        <end position="165"/>
    </location>
</feature>
<dbReference type="SUPFAM" id="SSF69593">
    <property type="entry name" value="Glycerol-3-phosphate (1)-acyltransferase"/>
    <property type="match status" value="1"/>
</dbReference>
<keyword evidence="4" id="KW-1185">Reference proteome</keyword>
<dbReference type="GO" id="GO:0008654">
    <property type="term" value="P:phospholipid biosynthetic process"/>
    <property type="evidence" value="ECO:0007669"/>
    <property type="project" value="TreeGrafter"/>
</dbReference>
<dbReference type="OrthoDB" id="9806008at2"/>
<dbReference type="PANTHER" id="PTHR31605:SF0">
    <property type="entry name" value="GLYCEROL-3-PHOSPHATE O-ACYLTRANSFERASE 1"/>
    <property type="match status" value="1"/>
</dbReference>
<keyword evidence="1" id="KW-0472">Membrane</keyword>
<dbReference type="InterPro" id="IPR052744">
    <property type="entry name" value="GPAT/DAPAT"/>
</dbReference>